<evidence type="ECO:0000313" key="2">
    <source>
        <dbReference type="EMBL" id="VTT76946.1"/>
    </source>
</evidence>
<dbReference type="SUPFAM" id="SSF54695">
    <property type="entry name" value="POZ domain"/>
    <property type="match status" value="2"/>
</dbReference>
<dbReference type="PANTHER" id="PTHR47843:SF5">
    <property type="entry name" value="BTB_POZ DOMAIN PROTEIN"/>
    <property type="match status" value="1"/>
</dbReference>
<protein>
    <recommendedName>
        <fullName evidence="1">BTB domain-containing protein</fullName>
    </recommendedName>
</protein>
<dbReference type="SMART" id="SM00225">
    <property type="entry name" value="BTB"/>
    <property type="match status" value="2"/>
</dbReference>
<dbReference type="InterPro" id="IPR011333">
    <property type="entry name" value="SKP1/BTB/POZ_sf"/>
</dbReference>
<accession>A0A9Q9RZD1</accession>
<feature type="domain" description="BTB" evidence="1">
    <location>
        <begin position="295"/>
        <end position="361"/>
    </location>
</feature>
<dbReference type="CDD" id="cd18186">
    <property type="entry name" value="BTB_POZ_ZBTB_KLHL-like"/>
    <property type="match status" value="2"/>
</dbReference>
<comment type="caution">
    <text evidence="2">The sequence shown here is derived from an EMBL/GenBank/DDBJ whole genome shotgun (WGS) entry which is preliminary data.</text>
</comment>
<dbReference type="Gene3D" id="3.30.710.10">
    <property type="entry name" value="Potassium Channel Kv1.1, Chain A"/>
    <property type="match status" value="2"/>
</dbReference>
<name>A0A9Q9RZD1_FUSFU</name>
<reference evidence="2" key="1">
    <citation type="submission" date="2019-05" db="EMBL/GenBank/DDBJ databases">
        <authorList>
            <person name="Piombo E."/>
        </authorList>
    </citation>
    <scope>NUCLEOTIDE SEQUENCE</scope>
    <source>
        <strain evidence="2">C2S</strain>
    </source>
</reference>
<proteinExistence type="predicted"/>
<organism evidence="2 3">
    <name type="scientific">Fusarium fujikuroi</name>
    <name type="common">Bakanae and foot rot disease fungus</name>
    <name type="synonym">Gibberella fujikuroi</name>
    <dbReference type="NCBI Taxonomy" id="5127"/>
    <lineage>
        <taxon>Eukaryota</taxon>
        <taxon>Fungi</taxon>
        <taxon>Dikarya</taxon>
        <taxon>Ascomycota</taxon>
        <taxon>Pezizomycotina</taxon>
        <taxon>Sordariomycetes</taxon>
        <taxon>Hypocreomycetidae</taxon>
        <taxon>Hypocreales</taxon>
        <taxon>Nectriaceae</taxon>
        <taxon>Fusarium</taxon>
        <taxon>Fusarium fujikuroi species complex</taxon>
    </lineage>
</organism>
<gene>
    <name evidence="2" type="ORF">C2S_2057</name>
</gene>
<dbReference type="EMBL" id="CABFJX010000385">
    <property type="protein sequence ID" value="VTT76946.1"/>
    <property type="molecule type" value="Genomic_DNA"/>
</dbReference>
<evidence type="ECO:0000259" key="1">
    <source>
        <dbReference type="PROSITE" id="PS50097"/>
    </source>
</evidence>
<dbReference type="InterPro" id="IPR000210">
    <property type="entry name" value="BTB/POZ_dom"/>
</dbReference>
<dbReference type="Proteomes" id="UP000760494">
    <property type="component" value="Unassembled WGS sequence"/>
</dbReference>
<evidence type="ECO:0000313" key="3">
    <source>
        <dbReference type="Proteomes" id="UP000760494"/>
    </source>
</evidence>
<dbReference type="Pfam" id="PF00651">
    <property type="entry name" value="BTB"/>
    <property type="match status" value="2"/>
</dbReference>
<sequence>MASENKTEYYEMLDKSLFELYRTGLYSDLTITCQGDTHRVHKAIVCPRSSFFTAACNGNFKEGLEGMINLPDDDHSAVRIMVYYFYNLDLAGYPYIPEDGNFVEEKLSKTEYGDEEKQLLESRGHRFVGRRKVKGQVLKLGARIGPSSNLRLFAKVYALGEKYGIPGLKTIAVGKFKTLAKAYAQTEDFKFAAQEVYTSTIDQDRGLRDVVVKTVEENLGLLNHEAFAAFAKGSELGHDGTGKSSAYFMYLNLSTMGEPMDYRQESSPPPLFSTNQRMHEYSKDLPAMLKTGQYSDLTIVCGNNRYRVHRNIICARSKFFDVSCDSGFKESNGEIMLPDDDPAAVQKMIGYIYNIEYTPETKQMQEHDDDVEAELSDTDYDASERYRMKLFGAEFVERKTIKRFKERKWASWKVDEFIPSSQLSLHAKVYALGEKYRIEGLKKEAKRKFESEIQSGNVGVDDFGGRWRRCILQRSAKIGA</sequence>
<dbReference type="PROSITE" id="PS50097">
    <property type="entry name" value="BTB"/>
    <property type="match status" value="2"/>
</dbReference>
<dbReference type="PANTHER" id="PTHR47843">
    <property type="entry name" value="BTB DOMAIN-CONTAINING PROTEIN-RELATED"/>
    <property type="match status" value="1"/>
</dbReference>
<dbReference type="AlphaFoldDB" id="A0A9Q9RZD1"/>
<feature type="domain" description="BTB" evidence="1">
    <location>
        <begin position="27"/>
        <end position="87"/>
    </location>
</feature>